<comment type="caution">
    <text evidence="5">The sequence shown here is derived from an EMBL/GenBank/DDBJ whole genome shotgun (WGS) entry which is preliminary data.</text>
</comment>
<evidence type="ECO:0000259" key="4">
    <source>
        <dbReference type="Pfam" id="PF26629"/>
    </source>
</evidence>
<dbReference type="PANTHER" id="PTHR48090">
    <property type="entry name" value="UNDECAPRENYL-PHOSPHATE 4-DEOXY-4-FORMAMIDO-L-ARABINOSE TRANSFERASE-RELATED"/>
    <property type="match status" value="1"/>
</dbReference>
<evidence type="ECO:0000313" key="6">
    <source>
        <dbReference type="Proteomes" id="UP001277761"/>
    </source>
</evidence>
<feature type="transmembrane region" description="Helical" evidence="2">
    <location>
        <begin position="245"/>
        <end position="268"/>
    </location>
</feature>
<evidence type="ECO:0000256" key="2">
    <source>
        <dbReference type="SAM" id="Phobius"/>
    </source>
</evidence>
<feature type="domain" description="Glycosyltransferase 2-like" evidence="3">
    <location>
        <begin position="23"/>
        <end position="181"/>
    </location>
</feature>
<feature type="transmembrane region" description="Helical" evidence="2">
    <location>
        <begin position="363"/>
        <end position="388"/>
    </location>
</feature>
<keyword evidence="6" id="KW-1185">Reference proteome</keyword>
<dbReference type="InterPro" id="IPR001173">
    <property type="entry name" value="Glyco_trans_2-like"/>
</dbReference>
<dbReference type="Pfam" id="PF00535">
    <property type="entry name" value="Glycos_transf_2"/>
    <property type="match status" value="1"/>
</dbReference>
<keyword evidence="2" id="KW-1133">Transmembrane helix</keyword>
<sequence length="394" mass="42945">MSTTITPRPADDAGPPVGDLVVSVVIPCLNEEENIVAVVTQAREALVDARIRGEVIVADNNSEDRSAELATQAGARVVHVPRRGYGSAYLGGFEAAQGRYIVMGDADLTYDFHEIPNFVRELDDGADLVMGNRMNNIQPGAMPWLHRYVGNPLLSGFLNALFRTGVRDAHCGMRAVRRSALPAMDLRTPGMEFASEMVIRASKANLDIREFDIQYHPRGGESKLSTWRDGWRHLRFLLVHSPTHLFLVPGLLLLALGVAIMGTVLLGIDVFGRDWSIHSLIAGSLATIVGVQVISLGLCAHAYGMYFMSDVDPWFDRMRARYRLEHGLAIGGALTFVGLIVAGVIVVRWAADDFGALAQTDLAIAAVTLMVIGLQIVFSSFLLSIIGLRRGQTR</sequence>
<reference evidence="5 6" key="1">
    <citation type="submission" date="2023-11" db="EMBL/GenBank/DDBJ databases">
        <authorList>
            <person name="Xu M."/>
            <person name="Jiang T."/>
        </authorList>
    </citation>
    <scope>NUCLEOTIDE SEQUENCE [LARGE SCALE GENOMIC DNA]</scope>
    <source>
        <strain evidence="5 6">SD</strain>
    </source>
</reference>
<dbReference type="Pfam" id="PF26629">
    <property type="entry name" value="GT2_TM_C"/>
    <property type="match status" value="1"/>
</dbReference>
<keyword evidence="2" id="KW-0472">Membrane</keyword>
<comment type="similarity">
    <text evidence="1">Belongs to the glycosyltransferase 2 family.</text>
</comment>
<evidence type="ECO:0000313" key="5">
    <source>
        <dbReference type="EMBL" id="MDX8151657.1"/>
    </source>
</evidence>
<protein>
    <submittedName>
        <fullName evidence="5">Glycosyltransferase family 2 protein</fullName>
    </submittedName>
</protein>
<proteinExistence type="inferred from homology"/>
<dbReference type="RefSeq" id="WP_319953812.1">
    <property type="nucleotide sequence ID" value="NZ_JAXAVX010000003.1"/>
</dbReference>
<dbReference type="InterPro" id="IPR050256">
    <property type="entry name" value="Glycosyltransferase_2"/>
</dbReference>
<dbReference type="SUPFAM" id="SSF53448">
    <property type="entry name" value="Nucleotide-diphospho-sugar transferases"/>
    <property type="match status" value="1"/>
</dbReference>
<dbReference type="Gene3D" id="3.90.550.10">
    <property type="entry name" value="Spore Coat Polysaccharide Biosynthesis Protein SpsA, Chain A"/>
    <property type="match status" value="1"/>
</dbReference>
<name>A0ABU4VIK4_9ACTN</name>
<feature type="transmembrane region" description="Helical" evidence="2">
    <location>
        <begin position="327"/>
        <end position="351"/>
    </location>
</feature>
<evidence type="ECO:0000259" key="3">
    <source>
        <dbReference type="Pfam" id="PF00535"/>
    </source>
</evidence>
<dbReference type="InterPro" id="IPR029044">
    <property type="entry name" value="Nucleotide-diphossugar_trans"/>
</dbReference>
<dbReference type="CDD" id="cd04179">
    <property type="entry name" value="DPM_DPG-synthase_like"/>
    <property type="match status" value="1"/>
</dbReference>
<organism evidence="5 6">
    <name type="scientific">Patulibacter brassicae</name>
    <dbReference type="NCBI Taxonomy" id="1705717"/>
    <lineage>
        <taxon>Bacteria</taxon>
        <taxon>Bacillati</taxon>
        <taxon>Actinomycetota</taxon>
        <taxon>Thermoleophilia</taxon>
        <taxon>Solirubrobacterales</taxon>
        <taxon>Patulibacteraceae</taxon>
        <taxon>Patulibacter</taxon>
    </lineage>
</organism>
<gene>
    <name evidence="5" type="ORF">SK069_08645</name>
</gene>
<accession>A0ABU4VIK4</accession>
<dbReference type="PANTHER" id="PTHR48090:SF7">
    <property type="entry name" value="RFBJ PROTEIN"/>
    <property type="match status" value="1"/>
</dbReference>
<keyword evidence="2" id="KW-0812">Transmembrane</keyword>
<feature type="transmembrane region" description="Helical" evidence="2">
    <location>
        <begin position="280"/>
        <end position="306"/>
    </location>
</feature>
<feature type="domain" description="Low-salt glycan biosynthesis hexosyltransferase Agl6 C-terminal transmembrane region" evidence="4">
    <location>
        <begin position="300"/>
        <end position="387"/>
    </location>
</feature>
<dbReference type="InterPro" id="IPR058718">
    <property type="entry name" value="Agl6_TM_C"/>
</dbReference>
<dbReference type="Proteomes" id="UP001277761">
    <property type="component" value="Unassembled WGS sequence"/>
</dbReference>
<dbReference type="EMBL" id="JAXAVX010000003">
    <property type="protein sequence ID" value="MDX8151657.1"/>
    <property type="molecule type" value="Genomic_DNA"/>
</dbReference>
<evidence type="ECO:0000256" key="1">
    <source>
        <dbReference type="ARBA" id="ARBA00006739"/>
    </source>
</evidence>